<sequence length="150" mass="16845">MELKKNKMEYQIAFTVGIILLALSLFLVYKNVVFLKNSERAKGEVVELKKIHRSTSKPTFKPVFKFVTKDGKVIEHTSISSSNPPSWKVGEKAVYAYKIENPSKGKVVTFFGVFGWSVALACIALPMLVIGGGYYLSQSMLNTIFDNLYH</sequence>
<evidence type="ECO:0000313" key="3">
    <source>
        <dbReference type="Proteomes" id="UP000077552"/>
    </source>
</evidence>
<evidence type="ECO:0000256" key="1">
    <source>
        <dbReference type="SAM" id="Phobius"/>
    </source>
</evidence>
<comment type="caution">
    <text evidence="2">The sequence shown here is derived from an EMBL/GenBank/DDBJ whole genome shotgun (WGS) entry which is preliminary data.</text>
</comment>
<dbReference type="AlphaFoldDB" id="A0A1A9LHK5"/>
<evidence type="ECO:0000313" key="2">
    <source>
        <dbReference type="EMBL" id="OAD92376.1"/>
    </source>
</evidence>
<reference evidence="2 3" key="1">
    <citation type="submission" date="2016-05" db="EMBL/GenBank/DDBJ databases">
        <title>Genome sequencing of Vitellibacter soesokkakensis RSSK-12.</title>
        <authorList>
            <person name="Thevarajoo S."/>
            <person name="Selvaratnam C."/>
            <person name="Goh K.M."/>
            <person name="Chan K.-G."/>
            <person name="Chong C.S."/>
        </authorList>
    </citation>
    <scope>NUCLEOTIDE SEQUENCE [LARGE SCALE GENOMIC DNA]</scope>
    <source>
        <strain evidence="2 3">RSSK-12</strain>
    </source>
</reference>
<name>A0A1A9LHK5_9FLAO</name>
<feature type="transmembrane region" description="Helical" evidence="1">
    <location>
        <begin position="113"/>
        <end position="136"/>
    </location>
</feature>
<proteinExistence type="predicted"/>
<gene>
    <name evidence="2" type="ORF">A7A78_00205</name>
</gene>
<dbReference type="EMBL" id="LXIE01000001">
    <property type="protein sequence ID" value="OAD92376.1"/>
    <property type="molecule type" value="Genomic_DNA"/>
</dbReference>
<keyword evidence="1" id="KW-0472">Membrane</keyword>
<evidence type="ECO:0008006" key="4">
    <source>
        <dbReference type="Google" id="ProtNLM"/>
    </source>
</evidence>
<organism evidence="2 3">
    <name type="scientific">Aequorivita soesokkakensis</name>
    <dbReference type="NCBI Taxonomy" id="1385699"/>
    <lineage>
        <taxon>Bacteria</taxon>
        <taxon>Pseudomonadati</taxon>
        <taxon>Bacteroidota</taxon>
        <taxon>Flavobacteriia</taxon>
        <taxon>Flavobacteriales</taxon>
        <taxon>Flavobacteriaceae</taxon>
        <taxon>Aequorivita</taxon>
    </lineage>
</organism>
<keyword evidence="1" id="KW-0812">Transmembrane</keyword>
<dbReference type="STRING" id="1385699.A7A78_00205"/>
<protein>
    <recommendedName>
        <fullName evidence="4">DUF3592 domain-containing protein</fullName>
    </recommendedName>
</protein>
<dbReference type="Proteomes" id="UP000077552">
    <property type="component" value="Unassembled WGS sequence"/>
</dbReference>
<feature type="transmembrane region" description="Helical" evidence="1">
    <location>
        <begin position="12"/>
        <end position="29"/>
    </location>
</feature>
<keyword evidence="3" id="KW-1185">Reference proteome</keyword>
<accession>A0A1A9LHK5</accession>
<keyword evidence="1" id="KW-1133">Transmembrane helix</keyword>